<feature type="transmembrane region" description="Helical" evidence="1">
    <location>
        <begin position="312"/>
        <end position="330"/>
    </location>
</feature>
<proteinExistence type="predicted"/>
<sequence length="332" mass="37227">MIKRRNTGKWLMLIISAFILLCSFAGADDSEFNDSESDEPPDSIKKFANNPLFIAYRGTIPETVNQEWKNSITDCWLNLNKIGPSYSEFDRSISGVAASDVIIVELGSAYKGEVDDTRIDAMYLKIEEYCEEQEGISDIPVIFMWAQDEEDLPLPDYGPQIFEEVKNEPGFIATRGTMPVVTDSSGKVEWEEKARDCIHSFRTELRPYMKSSGGPLTGYGYNYRGYISVGLDPESPESVNDSIIDEIYLIIEEHCKQEGISEVPVVFEWMGVPKLDEELLPEDEIPNVNESDDTLLPGSEEGIAGNETTNQIPGFTSVMFILGLLSLLIIKR</sequence>
<name>A0A0E3RXW0_METMZ</name>
<dbReference type="KEGG" id="mmac:MSMAC_3114"/>
<dbReference type="PATRIC" id="fig|1434113.4.peg.3913"/>
<reference evidence="2 3" key="1">
    <citation type="submission" date="2014-07" db="EMBL/GenBank/DDBJ databases">
        <title>Methanogenic archaea and the global carbon cycle.</title>
        <authorList>
            <person name="Henriksen J.R."/>
            <person name="Luke J."/>
            <person name="Reinhart S."/>
            <person name="Benedict M.N."/>
            <person name="Youngblut N.D."/>
            <person name="Metcalf M.E."/>
            <person name="Whitaker R.J."/>
            <person name="Metcalf W.W."/>
        </authorList>
    </citation>
    <scope>NUCLEOTIDE SEQUENCE [LARGE SCALE GENOMIC DNA]</scope>
    <source>
        <strain evidence="2 3">C16</strain>
    </source>
</reference>
<evidence type="ECO:0000313" key="2">
    <source>
        <dbReference type="EMBL" id="AKB73004.1"/>
    </source>
</evidence>
<organism evidence="2 3">
    <name type="scientific">Methanosarcina mazei C16</name>
    <dbReference type="NCBI Taxonomy" id="1434113"/>
    <lineage>
        <taxon>Archaea</taxon>
        <taxon>Methanobacteriati</taxon>
        <taxon>Methanobacteriota</taxon>
        <taxon>Stenosarchaea group</taxon>
        <taxon>Methanomicrobia</taxon>
        <taxon>Methanosarcinales</taxon>
        <taxon>Methanosarcinaceae</taxon>
        <taxon>Methanosarcina</taxon>
    </lineage>
</organism>
<evidence type="ECO:0000313" key="3">
    <source>
        <dbReference type="Proteomes" id="UP000033071"/>
    </source>
</evidence>
<evidence type="ECO:0000256" key="1">
    <source>
        <dbReference type="SAM" id="Phobius"/>
    </source>
</evidence>
<keyword evidence="1" id="KW-0472">Membrane</keyword>
<protein>
    <submittedName>
        <fullName evidence="2">Uncharacterized protein</fullName>
    </submittedName>
</protein>
<keyword evidence="1" id="KW-1133">Transmembrane helix</keyword>
<accession>A0A0E3RXW0</accession>
<dbReference type="Proteomes" id="UP000033071">
    <property type="component" value="Chromosome"/>
</dbReference>
<keyword evidence="1" id="KW-0812">Transmembrane</keyword>
<gene>
    <name evidence="2" type="ORF">MSMAC_3114</name>
</gene>
<dbReference type="GeneID" id="24883136"/>
<dbReference type="RefSeq" id="WP_048038719.1">
    <property type="nucleotide sequence ID" value="NZ_CP009514.1"/>
</dbReference>
<dbReference type="EMBL" id="CP009514">
    <property type="protein sequence ID" value="AKB73004.1"/>
    <property type="molecule type" value="Genomic_DNA"/>
</dbReference>
<dbReference type="HOGENOM" id="CLU_071221_0_0_2"/>
<dbReference type="AlphaFoldDB" id="A0A0E3RXW0"/>